<evidence type="ECO:0000313" key="5">
    <source>
        <dbReference type="Proteomes" id="UP000051802"/>
    </source>
</evidence>
<dbReference type="Pfam" id="PF13349">
    <property type="entry name" value="DUF4097"/>
    <property type="match status" value="1"/>
</dbReference>
<feature type="region of interest" description="Disordered" evidence="1">
    <location>
        <begin position="254"/>
        <end position="275"/>
    </location>
</feature>
<dbReference type="Proteomes" id="UP000051802">
    <property type="component" value="Unassembled WGS sequence"/>
</dbReference>
<name>A0A0R0ANI9_9GAMM</name>
<dbReference type="RefSeq" id="WP_057646259.1">
    <property type="nucleotide sequence ID" value="NZ_LLXU01000072.1"/>
</dbReference>
<dbReference type="InterPro" id="IPR025164">
    <property type="entry name" value="Toastrack_DUF4097"/>
</dbReference>
<gene>
    <name evidence="4" type="ORF">ARC20_08995</name>
</gene>
<dbReference type="STRING" id="676599.ARC20_08995"/>
<accession>A0A0R0ANI9</accession>
<evidence type="ECO:0000259" key="3">
    <source>
        <dbReference type="Pfam" id="PF13349"/>
    </source>
</evidence>
<evidence type="ECO:0000313" key="4">
    <source>
        <dbReference type="EMBL" id="KRG43938.1"/>
    </source>
</evidence>
<organism evidence="4 5">
    <name type="scientific">Stenotrophomonas panacihumi</name>
    <dbReference type="NCBI Taxonomy" id="676599"/>
    <lineage>
        <taxon>Bacteria</taxon>
        <taxon>Pseudomonadati</taxon>
        <taxon>Pseudomonadota</taxon>
        <taxon>Gammaproteobacteria</taxon>
        <taxon>Lysobacterales</taxon>
        <taxon>Lysobacteraceae</taxon>
        <taxon>Stenotrophomonas</taxon>
    </lineage>
</organism>
<keyword evidence="5" id="KW-1185">Reference proteome</keyword>
<feature type="domain" description="DUF4097" evidence="3">
    <location>
        <begin position="48"/>
        <end position="245"/>
    </location>
</feature>
<reference evidence="4 5" key="1">
    <citation type="submission" date="2015-10" db="EMBL/GenBank/DDBJ databases">
        <title>Genome sequencing and analysis of members of genus Stenotrophomonas.</title>
        <authorList>
            <person name="Patil P.P."/>
            <person name="Midha S."/>
            <person name="Patil P.B."/>
        </authorList>
    </citation>
    <scope>NUCLEOTIDE SEQUENCE [LARGE SCALE GENOMIC DNA]</scope>
    <source>
        <strain evidence="4 5">JCM 16536</strain>
    </source>
</reference>
<dbReference type="AlphaFoldDB" id="A0A0R0ANI9"/>
<feature type="signal peptide" evidence="2">
    <location>
        <begin position="1"/>
        <end position="20"/>
    </location>
</feature>
<dbReference type="Gene3D" id="2.160.20.120">
    <property type="match status" value="1"/>
</dbReference>
<keyword evidence="2" id="KW-0732">Signal</keyword>
<sequence length="275" mass="28231">MRMTLAFCTMLLVLPAVAQADEPQCKASEPRELKLDLAGVKSVLFEVNHHDLHIQGGPGTAGNLTGRACASSPERLKQLTVTQRKSGDQLIVTLARKADGFWIGNTYAYLDIHAAIPATLPVRLDVGSGDADVNGIASLVVDTGSGDVKGRDIKGAVTAKAGSGDIQLERIGALNLTSIGSGDFRATQVNGGAEVGVVGSGDLDLVEVAGNVHVGSVGSGDVDVRNTKGSVTVDSIGSGDLTVRDVAGDLTVKRKGSGDVNHSGVRGKTSVPKED</sequence>
<dbReference type="OrthoDB" id="5944342at2"/>
<evidence type="ECO:0000256" key="2">
    <source>
        <dbReference type="SAM" id="SignalP"/>
    </source>
</evidence>
<feature type="chain" id="PRO_5006391059" description="DUF4097 domain-containing protein" evidence="2">
    <location>
        <begin position="21"/>
        <end position="275"/>
    </location>
</feature>
<comment type="caution">
    <text evidence="4">The sequence shown here is derived from an EMBL/GenBank/DDBJ whole genome shotgun (WGS) entry which is preliminary data.</text>
</comment>
<dbReference type="EMBL" id="LLXU01000072">
    <property type="protein sequence ID" value="KRG43938.1"/>
    <property type="molecule type" value="Genomic_DNA"/>
</dbReference>
<proteinExistence type="predicted"/>
<protein>
    <recommendedName>
        <fullName evidence="3">DUF4097 domain-containing protein</fullName>
    </recommendedName>
</protein>
<evidence type="ECO:0000256" key="1">
    <source>
        <dbReference type="SAM" id="MobiDB-lite"/>
    </source>
</evidence>